<gene>
    <name evidence="2" type="primary">hyp7</name>
</gene>
<organism>
    <name type="scientific">Moniliophthora roreri (strain MCA 2997)</name>
    <name type="common">Cocoa frosty pod rot fungus</name>
    <name type="synonym">Crinipellis roreri</name>
    <dbReference type="NCBI Taxonomy" id="1381753"/>
    <lineage>
        <taxon>Eukaryota</taxon>
        <taxon>Fungi</taxon>
        <taxon>Dikarya</taxon>
        <taxon>Basidiomycota</taxon>
        <taxon>Agaricomycotina</taxon>
        <taxon>Agaricomycetes</taxon>
        <taxon>Agaricomycetidae</taxon>
        <taxon>Agaricales</taxon>
        <taxon>Marasmiineae</taxon>
        <taxon>Marasmiaceae</taxon>
        <taxon>Moniliophthora</taxon>
    </lineage>
</organism>
<dbReference type="AlphaFoldDB" id="F2WVJ6"/>
<feature type="compositionally biased region" description="Low complexity" evidence="1">
    <location>
        <begin position="101"/>
        <end position="121"/>
    </location>
</feature>
<dbReference type="GeneID" id="10446080"/>
<evidence type="ECO:0000256" key="1">
    <source>
        <dbReference type="SAM" id="MobiDB-lite"/>
    </source>
</evidence>
<protein>
    <submittedName>
        <fullName evidence="2">Hyp7</fullName>
    </submittedName>
</protein>
<dbReference type="Proteomes" id="UP000017559">
    <property type="component" value="Mitochondrion"/>
</dbReference>
<feature type="region of interest" description="Disordered" evidence="1">
    <location>
        <begin position="95"/>
        <end position="121"/>
    </location>
</feature>
<reference key="2">
    <citation type="journal article" date="2012" name="Fungal Biol.">
        <title>The mitochondrial genome of Moniliophthora roreri, the frosty pod rot pathogen of cacao.</title>
        <authorList>
            <person name="Costa G.G.L."/>
            <person name="Cabrera O.G."/>
            <person name="Tiburcio R.A."/>
            <person name="Medrano F.J."/>
            <person name="Carazzolle M.F."/>
            <person name="Thomazella D.P.T."/>
            <person name="Schuster S.C."/>
            <person name="Carlson J.E."/>
            <person name="Guiltinan M.J."/>
            <person name="Bailey B.A."/>
            <person name="Mieczkowski P."/>
            <person name="Pereira G.A.G."/>
            <person name="Meinhardt L.W."/>
        </authorList>
    </citation>
    <scope>NUCLEOTIDE SEQUENCE [LARGE SCALE GENOMIC DNA]</scope>
    <source>
        <strain>MCA 2997</strain>
    </source>
</reference>
<keyword evidence="2" id="KW-0496">Mitochondrion</keyword>
<proteinExistence type="predicted"/>
<dbReference type="EMBL" id="HQ259115">
    <property type="protein sequence ID" value="ADO51590.1"/>
    <property type="molecule type" value="Genomic_DNA"/>
</dbReference>
<accession>F2WVJ6</accession>
<evidence type="ECO:0000313" key="2">
    <source>
        <dbReference type="EMBL" id="ADO51590.1"/>
    </source>
</evidence>
<reference evidence="2" key="1">
    <citation type="submission" date="2010-09" db="EMBL/GenBank/DDBJ databases">
        <authorList>
            <person name="Garcia O."/>
            <person name="Costa G.G.L."/>
            <person name="Tiburcio R.A."/>
            <person name="Medrano F.J."/>
            <person name="Carazzolle M.F."/>
            <person name="Thomazella D.T."/>
            <person name="Schuster S.C."/>
            <person name="Carlson J.E."/>
            <person name="Guiltinan M.J."/>
            <person name="Bailey B.A."/>
            <person name="Mieckowski P."/>
            <person name="Pereira G.A.G."/>
            <person name="Meinhardt L.W."/>
        </authorList>
    </citation>
    <scope>NUCLEOTIDE SEQUENCE</scope>
</reference>
<sequence length="121" mass="14066">MRRYLHISLLMNGCPFFEAAAQKKLRKFWTTSLRKKSSCLFLFRKEKKARKWMSNIIYFYFAVQRYVDLDSHETLILLAIINIKSWEVEAKEEKAPSFPDSASSSAGGKAKESAPSLPFFF</sequence>
<dbReference type="RefSeq" id="YP_004376367.1">
    <property type="nucleotide sequence ID" value="NC_015400.1"/>
</dbReference>
<keyword evidence="3" id="KW-1185">Reference proteome</keyword>
<geneLocation type="mitochondrion" evidence="2"/>
<evidence type="ECO:0000313" key="3">
    <source>
        <dbReference type="Proteomes" id="UP000017559"/>
    </source>
</evidence>
<name>F2WVJ6_MONRO</name>